<organism evidence="3 4">
    <name type="scientific">Pseudodesulfovibrio alkaliphilus</name>
    <dbReference type="NCBI Taxonomy" id="2661613"/>
    <lineage>
        <taxon>Bacteria</taxon>
        <taxon>Pseudomonadati</taxon>
        <taxon>Thermodesulfobacteriota</taxon>
        <taxon>Desulfovibrionia</taxon>
        <taxon>Desulfovibrionales</taxon>
        <taxon>Desulfovibrionaceae</taxon>
    </lineage>
</organism>
<keyword evidence="2" id="KW-0732">Signal</keyword>
<dbReference type="InterPro" id="IPR025961">
    <property type="entry name" value="Metal_resist"/>
</dbReference>
<accession>A0A7K1KKC4</accession>
<gene>
    <name evidence="3" type="ORF">GKC30_02620</name>
</gene>
<evidence type="ECO:0000256" key="2">
    <source>
        <dbReference type="SAM" id="SignalP"/>
    </source>
</evidence>
<evidence type="ECO:0000313" key="3">
    <source>
        <dbReference type="EMBL" id="MUM76524.1"/>
    </source>
</evidence>
<dbReference type="Proteomes" id="UP000461162">
    <property type="component" value="Unassembled WGS sequence"/>
</dbReference>
<dbReference type="CDD" id="cd09916">
    <property type="entry name" value="CpxP_like"/>
    <property type="match status" value="1"/>
</dbReference>
<dbReference type="GO" id="GO:0042597">
    <property type="term" value="C:periplasmic space"/>
    <property type="evidence" value="ECO:0007669"/>
    <property type="project" value="InterPro"/>
</dbReference>
<reference evidence="3 4" key="1">
    <citation type="submission" date="2019-11" db="EMBL/GenBank/DDBJ databases">
        <title>Pseudodesulfovibrio alkaliphilus, sp. nov., an alkaliphilic sulfate-reducing bacteria from mud volcano of Taman peninsula, Russia.</title>
        <authorList>
            <person name="Frolova A."/>
            <person name="Merkel A.Y."/>
            <person name="Slobodkin A.I."/>
        </authorList>
    </citation>
    <scope>NUCLEOTIDE SEQUENCE [LARGE SCALE GENOMIC DNA]</scope>
    <source>
        <strain evidence="3 4">F-1</strain>
    </source>
</reference>
<proteinExistence type="predicted"/>
<protein>
    <submittedName>
        <fullName evidence="3">Periplasmic heavy metal sensor</fullName>
    </submittedName>
</protein>
<evidence type="ECO:0000313" key="4">
    <source>
        <dbReference type="Proteomes" id="UP000461162"/>
    </source>
</evidence>
<keyword evidence="4" id="KW-1185">Reference proteome</keyword>
<keyword evidence="1" id="KW-0175">Coiled coil</keyword>
<dbReference type="Pfam" id="PF13801">
    <property type="entry name" value="Metal_resist"/>
    <property type="match status" value="1"/>
</dbReference>
<evidence type="ECO:0000256" key="1">
    <source>
        <dbReference type="SAM" id="Coils"/>
    </source>
</evidence>
<sequence>MTKRNITTTALATILVLALAGWAIAGPGHGRGYCGPGPAGQNPYAQLTPEKQAAVEAIFEKYRPQMDQLRDSLWTKHATMQAMINGGKADEKKLGSLVAEMRNLREKMGELRAAMNDELTRETGIEAPFGPKGRGFGKGFGPDDCPAFGKVYGRSFDGGCGPCGEPRRS</sequence>
<dbReference type="AlphaFoldDB" id="A0A7K1KKC4"/>
<dbReference type="RefSeq" id="WP_155932135.1">
    <property type="nucleotide sequence ID" value="NZ_WODC01000001.1"/>
</dbReference>
<name>A0A7K1KKC4_9BACT</name>
<dbReference type="EMBL" id="WODC01000001">
    <property type="protein sequence ID" value="MUM76524.1"/>
    <property type="molecule type" value="Genomic_DNA"/>
</dbReference>
<feature type="coiled-coil region" evidence="1">
    <location>
        <begin position="94"/>
        <end position="121"/>
    </location>
</feature>
<dbReference type="Gene3D" id="1.20.120.1490">
    <property type="match status" value="1"/>
</dbReference>
<dbReference type="InterPro" id="IPR012899">
    <property type="entry name" value="LTXXQ"/>
</dbReference>
<comment type="caution">
    <text evidence="3">The sequence shown here is derived from an EMBL/GenBank/DDBJ whole genome shotgun (WGS) entry which is preliminary data.</text>
</comment>
<feature type="chain" id="PRO_5029660338" evidence="2">
    <location>
        <begin position="26"/>
        <end position="169"/>
    </location>
</feature>
<feature type="signal peptide" evidence="2">
    <location>
        <begin position="1"/>
        <end position="25"/>
    </location>
</feature>